<reference evidence="1 2" key="1">
    <citation type="submission" date="2015-09" db="EMBL/GenBank/DDBJ databases">
        <title>Identification and resolution of microdiversity through metagenomic sequencing of parallel consortia.</title>
        <authorList>
            <person name="Nelson W.C."/>
            <person name="Romine M.F."/>
            <person name="Lindemann S.R."/>
        </authorList>
    </citation>
    <scope>NUCLEOTIDE SEQUENCE [LARGE SCALE GENOMIC DNA]</scope>
    <source>
        <strain evidence="1">Ana</strain>
    </source>
</reference>
<comment type="caution">
    <text evidence="1">The sequence shown here is derived from an EMBL/GenBank/DDBJ whole genome shotgun (WGS) entry which is preliminary data.</text>
</comment>
<evidence type="ECO:0000313" key="1">
    <source>
        <dbReference type="EMBL" id="KPQ36976.1"/>
    </source>
</evidence>
<name>A0A0P7Z003_9CYAN</name>
<dbReference type="STRING" id="1666911.HLUCCA11_03405"/>
<evidence type="ECO:0008006" key="3">
    <source>
        <dbReference type="Google" id="ProtNLM"/>
    </source>
</evidence>
<dbReference type="Pfam" id="PF14105">
    <property type="entry name" value="DUF4278"/>
    <property type="match status" value="1"/>
</dbReference>
<accession>A0A0P7Z003</accession>
<sequence length="155" mass="17506">MKLTYRGVEYDSNPPMLEVTESEMGGKYRGQPFRYTYVRHVPIPQPVERLTYRGAAYQTTRQGQILQVSDGGQVSNASVVDKSQQRQAGMSFANLRDKLVNNSPAAAARRQLLQESSRLHRENIARSLEHRLSIAESQGNEGLVQQLRLEMSQSL</sequence>
<dbReference type="InterPro" id="IPR025458">
    <property type="entry name" value="DUF4278"/>
</dbReference>
<gene>
    <name evidence="1" type="ORF">HLUCCA11_03405</name>
</gene>
<dbReference type="Proteomes" id="UP000050465">
    <property type="component" value="Unassembled WGS sequence"/>
</dbReference>
<organism evidence="1 2">
    <name type="scientific">Phormidesmis priestleyi Ana</name>
    <dbReference type="NCBI Taxonomy" id="1666911"/>
    <lineage>
        <taxon>Bacteria</taxon>
        <taxon>Bacillati</taxon>
        <taxon>Cyanobacteriota</taxon>
        <taxon>Cyanophyceae</taxon>
        <taxon>Leptolyngbyales</taxon>
        <taxon>Leptolyngbyaceae</taxon>
        <taxon>Phormidesmis</taxon>
    </lineage>
</organism>
<evidence type="ECO:0000313" key="2">
    <source>
        <dbReference type="Proteomes" id="UP000050465"/>
    </source>
</evidence>
<dbReference type="AlphaFoldDB" id="A0A0P7Z003"/>
<protein>
    <recommendedName>
        <fullName evidence="3">DUF4278 domain-containing protein</fullName>
    </recommendedName>
</protein>
<proteinExistence type="predicted"/>
<dbReference type="EMBL" id="LJZR01000003">
    <property type="protein sequence ID" value="KPQ36976.1"/>
    <property type="molecule type" value="Genomic_DNA"/>
</dbReference>